<feature type="compositionally biased region" description="Acidic residues" evidence="2">
    <location>
        <begin position="1"/>
        <end position="29"/>
    </location>
</feature>
<feature type="region of interest" description="Disordered" evidence="2">
    <location>
        <begin position="1"/>
        <end position="87"/>
    </location>
</feature>
<sequence length="766" mass="87032">MEMEEEPVNLISDEEEETSSSDAESEDSSDVNLPSCSHRNPTPQQEEESSSSSSESDSEESSESSDEGPEPPTTRASVAKHSECQANKRAIEARNFDIQAKKRRLEEEKAYRKQKLREIEIYRPGQCMKYMYVEMHPTLASAWYMSDVARELEAAGARIQPTPTLVHPGLIVWTRVLPMKLRTVDGQVQLSSSKQHCGMSLYVCTSDEVAERVADSTLMPHIDSLREMVDGDLSVIVFVNFNIGSRSSGRRTVNSSRKTLTELQMEQIKIDLLISTGVDVQFMDNTSELAMWIMQCTRAVAEAPFKKAKRELDYAASGFYMRGDNRKCVAVDKEGHGLGRLWQQMVSVLPTASLEVARALCGKYTSPAALMEGMERPTGVGELADLGVARTGVPDSRARRLGPEFARKLHLLYSSRNGSIVHLVTRYYSSDSIQPTVALDNATIPLKKKIVHKKAVAEDLSQKEGHYLTLAYCTADCYDLKSLKEALVQQKLYEPGTLKAHEVGDVLVANAVYTIGSEPREIIFFREGAVVFWNCTELEASNVLAFLKPYEIESYPREVIEKEREVMTYFYQPNVKKCHLQESCFVMVPERDNSLERYTFSHAMVQSARLGAWEARLEALASSVRYHTASMEKEGAAHVDKKELYYIVNSNISQVVRKLGELFSLRHRLNVESDMLDTPDFYWEEEELERLYSNTLAYFTISRRTRVLNERLGHCVELLELLSSWAQDRHHIRLEWMIIALILAEVCFELLHIFERYVDRDTVVEH</sequence>
<gene>
    <name evidence="4" type="ORF">O3G_MSEX002696</name>
</gene>
<evidence type="ECO:0000256" key="1">
    <source>
        <dbReference type="ARBA" id="ARBA00008306"/>
    </source>
</evidence>
<protein>
    <recommendedName>
        <fullName evidence="3">DUF155 domain-containing protein</fullName>
    </recommendedName>
</protein>
<dbReference type="EMBL" id="JH668299">
    <property type="protein sequence ID" value="KAG6443124.1"/>
    <property type="molecule type" value="Genomic_DNA"/>
</dbReference>
<name>A0A921YQL8_MANSE</name>
<dbReference type="GO" id="GO:0005739">
    <property type="term" value="C:mitochondrion"/>
    <property type="evidence" value="ECO:0007669"/>
    <property type="project" value="UniProtKB-ARBA"/>
</dbReference>
<proteinExistence type="inferred from homology"/>
<dbReference type="InterPro" id="IPR003734">
    <property type="entry name" value="DUF155"/>
</dbReference>
<comment type="caution">
    <text evidence="4">The sequence shown here is derived from an EMBL/GenBank/DDBJ whole genome shotgun (WGS) entry which is preliminary data.</text>
</comment>
<dbReference type="AlphaFoldDB" id="A0A921YQL8"/>
<evidence type="ECO:0000259" key="3">
    <source>
        <dbReference type="Pfam" id="PF02582"/>
    </source>
</evidence>
<reference evidence="4" key="2">
    <citation type="submission" date="2020-12" db="EMBL/GenBank/DDBJ databases">
        <authorList>
            <person name="Kanost M."/>
        </authorList>
    </citation>
    <scope>NUCLEOTIDE SEQUENCE</scope>
</reference>
<feature type="domain" description="DUF155" evidence="3">
    <location>
        <begin position="522"/>
        <end position="709"/>
    </location>
</feature>
<feature type="compositionally biased region" description="Polar residues" evidence="2">
    <location>
        <begin position="31"/>
        <end position="44"/>
    </location>
</feature>
<dbReference type="InterPro" id="IPR051624">
    <property type="entry name" value="RMD1/Sad1-interacting"/>
</dbReference>
<dbReference type="Pfam" id="PF21292">
    <property type="entry name" value="EME1-MUS81_C"/>
    <property type="match status" value="1"/>
</dbReference>
<reference evidence="4" key="1">
    <citation type="journal article" date="2016" name="Insect Biochem. Mol. Biol.">
        <title>Multifaceted biological insights from a draft genome sequence of the tobacco hornworm moth, Manduca sexta.</title>
        <authorList>
            <person name="Kanost M.R."/>
            <person name="Arrese E.L."/>
            <person name="Cao X."/>
            <person name="Chen Y.R."/>
            <person name="Chellapilla S."/>
            <person name="Goldsmith M.R."/>
            <person name="Grosse-Wilde E."/>
            <person name="Heckel D.G."/>
            <person name="Herndon N."/>
            <person name="Jiang H."/>
            <person name="Papanicolaou A."/>
            <person name="Qu J."/>
            <person name="Soulages J.L."/>
            <person name="Vogel H."/>
            <person name="Walters J."/>
            <person name="Waterhouse R.M."/>
            <person name="Ahn S.J."/>
            <person name="Almeida F.C."/>
            <person name="An C."/>
            <person name="Aqrawi P."/>
            <person name="Bretschneider A."/>
            <person name="Bryant W.B."/>
            <person name="Bucks S."/>
            <person name="Chao H."/>
            <person name="Chevignon G."/>
            <person name="Christen J.M."/>
            <person name="Clarke D.F."/>
            <person name="Dittmer N.T."/>
            <person name="Ferguson L.C.F."/>
            <person name="Garavelou S."/>
            <person name="Gordon K.H.J."/>
            <person name="Gunaratna R.T."/>
            <person name="Han Y."/>
            <person name="Hauser F."/>
            <person name="He Y."/>
            <person name="Heidel-Fischer H."/>
            <person name="Hirsh A."/>
            <person name="Hu Y."/>
            <person name="Jiang H."/>
            <person name="Kalra D."/>
            <person name="Klinner C."/>
            <person name="Konig C."/>
            <person name="Kovar C."/>
            <person name="Kroll A.R."/>
            <person name="Kuwar S.S."/>
            <person name="Lee S.L."/>
            <person name="Lehman R."/>
            <person name="Li K."/>
            <person name="Li Z."/>
            <person name="Liang H."/>
            <person name="Lovelace S."/>
            <person name="Lu Z."/>
            <person name="Mansfield J.H."/>
            <person name="McCulloch K.J."/>
            <person name="Mathew T."/>
            <person name="Morton B."/>
            <person name="Muzny D.M."/>
            <person name="Neunemann D."/>
            <person name="Ongeri F."/>
            <person name="Pauchet Y."/>
            <person name="Pu L.L."/>
            <person name="Pyrousis I."/>
            <person name="Rao X.J."/>
            <person name="Redding A."/>
            <person name="Roesel C."/>
            <person name="Sanchez-Gracia A."/>
            <person name="Schaack S."/>
            <person name="Shukla A."/>
            <person name="Tetreau G."/>
            <person name="Wang Y."/>
            <person name="Xiong G.H."/>
            <person name="Traut W."/>
            <person name="Walsh T.K."/>
            <person name="Worley K.C."/>
            <person name="Wu D."/>
            <person name="Wu W."/>
            <person name="Wu Y.Q."/>
            <person name="Zhang X."/>
            <person name="Zou Z."/>
            <person name="Zucker H."/>
            <person name="Briscoe A.D."/>
            <person name="Burmester T."/>
            <person name="Clem R.J."/>
            <person name="Feyereisen R."/>
            <person name="Grimmelikhuijzen C.J.P."/>
            <person name="Hamodrakas S.J."/>
            <person name="Hansson B.S."/>
            <person name="Huguet E."/>
            <person name="Jermiin L.S."/>
            <person name="Lan Q."/>
            <person name="Lehman H.K."/>
            <person name="Lorenzen M."/>
            <person name="Merzendorfer H."/>
            <person name="Michalopoulos I."/>
            <person name="Morton D.B."/>
            <person name="Muthukrishnan S."/>
            <person name="Oakeshott J.G."/>
            <person name="Palmer W."/>
            <person name="Park Y."/>
            <person name="Passarelli A.L."/>
            <person name="Rozas J."/>
            <person name="Schwartz L.M."/>
            <person name="Smith W."/>
            <person name="Southgate A."/>
            <person name="Vilcinskas A."/>
            <person name="Vogt R."/>
            <person name="Wang P."/>
            <person name="Werren J."/>
            <person name="Yu X.Q."/>
            <person name="Zhou J.J."/>
            <person name="Brown S.J."/>
            <person name="Scherer S.E."/>
            <person name="Richards S."/>
            <person name="Blissard G.W."/>
        </authorList>
    </citation>
    <scope>NUCLEOTIDE SEQUENCE</scope>
</reference>
<feature type="compositionally biased region" description="Acidic residues" evidence="2">
    <location>
        <begin position="56"/>
        <end position="69"/>
    </location>
</feature>
<dbReference type="PANTHER" id="PTHR16255:SF1">
    <property type="entry name" value="REQUIRED FOR MEIOTIC NUCLEAR DIVISION PROTEIN 1 HOMOLOG"/>
    <property type="match status" value="1"/>
</dbReference>
<evidence type="ECO:0000313" key="5">
    <source>
        <dbReference type="Proteomes" id="UP000791440"/>
    </source>
</evidence>
<dbReference type="Proteomes" id="UP000791440">
    <property type="component" value="Unassembled WGS sequence"/>
</dbReference>
<dbReference type="Pfam" id="PF02582">
    <property type="entry name" value="DUF155"/>
    <property type="match status" value="1"/>
</dbReference>
<accession>A0A921YQL8</accession>
<evidence type="ECO:0000313" key="4">
    <source>
        <dbReference type="EMBL" id="KAG6443124.1"/>
    </source>
</evidence>
<dbReference type="GO" id="GO:0070131">
    <property type="term" value="P:positive regulation of mitochondrial translation"/>
    <property type="evidence" value="ECO:0007669"/>
    <property type="project" value="TreeGrafter"/>
</dbReference>
<organism evidence="4 5">
    <name type="scientific">Manduca sexta</name>
    <name type="common">Tobacco hawkmoth</name>
    <name type="synonym">Tobacco hornworm</name>
    <dbReference type="NCBI Taxonomy" id="7130"/>
    <lineage>
        <taxon>Eukaryota</taxon>
        <taxon>Metazoa</taxon>
        <taxon>Ecdysozoa</taxon>
        <taxon>Arthropoda</taxon>
        <taxon>Hexapoda</taxon>
        <taxon>Insecta</taxon>
        <taxon>Pterygota</taxon>
        <taxon>Neoptera</taxon>
        <taxon>Endopterygota</taxon>
        <taxon>Lepidoptera</taxon>
        <taxon>Glossata</taxon>
        <taxon>Ditrysia</taxon>
        <taxon>Bombycoidea</taxon>
        <taxon>Sphingidae</taxon>
        <taxon>Sphinginae</taxon>
        <taxon>Sphingini</taxon>
        <taxon>Manduca</taxon>
    </lineage>
</organism>
<comment type="similarity">
    <text evidence="1">Belongs to the RMD1/sif2 family.</text>
</comment>
<evidence type="ECO:0000256" key="2">
    <source>
        <dbReference type="SAM" id="MobiDB-lite"/>
    </source>
</evidence>
<keyword evidence="5" id="KW-1185">Reference proteome</keyword>
<dbReference type="PANTHER" id="PTHR16255">
    <property type="entry name" value="REQUIRED FOR MEIOTIC NUCLEAR DIVISION PROTEIN 1 HOMOLOG"/>
    <property type="match status" value="1"/>
</dbReference>